<organism evidence="1 2">
    <name type="scientific">Listeria booriae</name>
    <dbReference type="NCBI Taxonomy" id="1552123"/>
    <lineage>
        <taxon>Bacteria</taxon>
        <taxon>Bacillati</taxon>
        <taxon>Bacillota</taxon>
        <taxon>Bacilli</taxon>
        <taxon>Bacillales</taxon>
        <taxon>Listeriaceae</taxon>
        <taxon>Listeria</taxon>
    </lineage>
</organism>
<protein>
    <submittedName>
        <fullName evidence="1">SIR2 family protein</fullName>
    </submittedName>
</protein>
<sequence>MNGDIVYREIAKSAVYWNLGFFVGAGFSMELTTDENGKTKALSWAELLKVVCDKINMTDELEEMGVSVTRIGLNFPEIMGVICKNYIEKNPEVSLEEIEEKVKEVIMNITNWMPTKEKGIQYSQYMNRIDPDWIITTNYDQVIESILDGGAYSVDSEENFISPKEKVPVYHMHGSRLNPKNIVITQNDYVKLFRPNDYRQIKLALTIKEATTVIIGYSLGDINVLSAIDWAENYYSKAETSIKQYPNSIYQVIRSEKPREPYILEGTNITVIEVEDIQIFMNKLITCIDEEVKDKDINKGQLDELMAQFREEDKASFIDNQEMSLELIKRLYEFEKKPELRVDLREFILFFNACFQEKFDEARNTPRYFKGYEACLNMLCMIIEEYEMEDIHPNLLWPTLDNLNKLLSYVGSQNGKSWSAQDSWEKLNLPDDKLRFLYDCAEYSSLNTLSIKLEEKMGVVGFK</sequence>
<dbReference type="AlphaFoldDB" id="A0A841Y5E0"/>
<dbReference type="EMBL" id="JAARPL010000002">
    <property type="protein sequence ID" value="MBC1371465.1"/>
    <property type="molecule type" value="Genomic_DNA"/>
</dbReference>
<evidence type="ECO:0000313" key="1">
    <source>
        <dbReference type="EMBL" id="MBC1371465.1"/>
    </source>
</evidence>
<evidence type="ECO:0000313" key="2">
    <source>
        <dbReference type="Proteomes" id="UP000591929"/>
    </source>
</evidence>
<comment type="caution">
    <text evidence="1">The sequence shown here is derived from an EMBL/GenBank/DDBJ whole genome shotgun (WGS) entry which is preliminary data.</text>
</comment>
<name>A0A841Y5E0_9LIST</name>
<dbReference type="RefSeq" id="WP_185376147.1">
    <property type="nucleotide sequence ID" value="NZ_JAARPL010000002.1"/>
</dbReference>
<dbReference type="Pfam" id="PF13289">
    <property type="entry name" value="SIR2_2"/>
    <property type="match status" value="1"/>
</dbReference>
<reference evidence="1 2" key="1">
    <citation type="submission" date="2020-03" db="EMBL/GenBank/DDBJ databases">
        <title>Soil Listeria distribution.</title>
        <authorList>
            <person name="Liao J."/>
            <person name="Wiedmann M."/>
        </authorList>
    </citation>
    <scope>NUCLEOTIDE SEQUENCE [LARGE SCALE GENOMIC DNA]</scope>
    <source>
        <strain evidence="1 2">FSL L7-1681</strain>
    </source>
</reference>
<gene>
    <name evidence="1" type="ORF">HB847_03715</name>
</gene>
<accession>A0A841Y5E0</accession>
<dbReference type="Proteomes" id="UP000591929">
    <property type="component" value="Unassembled WGS sequence"/>
</dbReference>
<proteinExistence type="predicted"/>